<dbReference type="Proteomes" id="UP000298030">
    <property type="component" value="Unassembled WGS sequence"/>
</dbReference>
<proteinExistence type="predicted"/>
<comment type="caution">
    <text evidence="1">The sequence shown here is derived from an EMBL/GenBank/DDBJ whole genome shotgun (WGS) entry which is preliminary data.</text>
</comment>
<gene>
    <name evidence="1" type="ORF">FA13DRAFT_1819594</name>
</gene>
<reference evidence="1 2" key="1">
    <citation type="journal article" date="2019" name="Nat. Ecol. Evol.">
        <title>Megaphylogeny resolves global patterns of mushroom evolution.</title>
        <authorList>
            <person name="Varga T."/>
            <person name="Krizsan K."/>
            <person name="Foldi C."/>
            <person name="Dima B."/>
            <person name="Sanchez-Garcia M."/>
            <person name="Sanchez-Ramirez S."/>
            <person name="Szollosi G.J."/>
            <person name="Szarkandi J.G."/>
            <person name="Papp V."/>
            <person name="Albert L."/>
            <person name="Andreopoulos W."/>
            <person name="Angelini C."/>
            <person name="Antonin V."/>
            <person name="Barry K.W."/>
            <person name="Bougher N.L."/>
            <person name="Buchanan P."/>
            <person name="Buyck B."/>
            <person name="Bense V."/>
            <person name="Catcheside P."/>
            <person name="Chovatia M."/>
            <person name="Cooper J."/>
            <person name="Damon W."/>
            <person name="Desjardin D."/>
            <person name="Finy P."/>
            <person name="Geml J."/>
            <person name="Haridas S."/>
            <person name="Hughes K."/>
            <person name="Justo A."/>
            <person name="Karasinski D."/>
            <person name="Kautmanova I."/>
            <person name="Kiss B."/>
            <person name="Kocsube S."/>
            <person name="Kotiranta H."/>
            <person name="LaButti K.M."/>
            <person name="Lechner B.E."/>
            <person name="Liimatainen K."/>
            <person name="Lipzen A."/>
            <person name="Lukacs Z."/>
            <person name="Mihaltcheva S."/>
            <person name="Morgado L.N."/>
            <person name="Niskanen T."/>
            <person name="Noordeloos M.E."/>
            <person name="Ohm R.A."/>
            <person name="Ortiz-Santana B."/>
            <person name="Ovrebo C."/>
            <person name="Racz N."/>
            <person name="Riley R."/>
            <person name="Savchenko A."/>
            <person name="Shiryaev A."/>
            <person name="Soop K."/>
            <person name="Spirin V."/>
            <person name="Szebenyi C."/>
            <person name="Tomsovsky M."/>
            <person name="Tulloss R.E."/>
            <person name="Uehling J."/>
            <person name="Grigoriev I.V."/>
            <person name="Vagvolgyi C."/>
            <person name="Papp T."/>
            <person name="Martin F.M."/>
            <person name="Miettinen O."/>
            <person name="Hibbett D.S."/>
            <person name="Nagy L.G."/>
        </authorList>
    </citation>
    <scope>NUCLEOTIDE SEQUENCE [LARGE SCALE GENOMIC DNA]</scope>
    <source>
        <strain evidence="1 2">FP101781</strain>
    </source>
</reference>
<dbReference type="EMBL" id="QPFP01000113">
    <property type="protein sequence ID" value="TEB21357.1"/>
    <property type="molecule type" value="Genomic_DNA"/>
</dbReference>
<organism evidence="1 2">
    <name type="scientific">Coprinellus micaceus</name>
    <name type="common">Glistening ink-cap mushroom</name>
    <name type="synonym">Coprinus micaceus</name>
    <dbReference type="NCBI Taxonomy" id="71717"/>
    <lineage>
        <taxon>Eukaryota</taxon>
        <taxon>Fungi</taxon>
        <taxon>Dikarya</taxon>
        <taxon>Basidiomycota</taxon>
        <taxon>Agaricomycotina</taxon>
        <taxon>Agaricomycetes</taxon>
        <taxon>Agaricomycetidae</taxon>
        <taxon>Agaricales</taxon>
        <taxon>Agaricineae</taxon>
        <taxon>Psathyrellaceae</taxon>
        <taxon>Coprinellus</taxon>
    </lineage>
</organism>
<dbReference type="AlphaFoldDB" id="A0A4Y7SHJ1"/>
<name>A0A4Y7SHJ1_COPMI</name>
<sequence length="97" mass="10945">MRVTEEKGALGLPWRRRKLPFWVLWRAPRRWRFCTMTCVSSDGGHRNCQVSQWSSKVDGVLTAIGGACAGLEYSPSGRLIEELPNDQEEGSEAQYTS</sequence>
<keyword evidence="2" id="KW-1185">Reference proteome</keyword>
<protein>
    <submittedName>
        <fullName evidence="1">Uncharacterized protein</fullName>
    </submittedName>
</protein>
<evidence type="ECO:0000313" key="1">
    <source>
        <dbReference type="EMBL" id="TEB21357.1"/>
    </source>
</evidence>
<evidence type="ECO:0000313" key="2">
    <source>
        <dbReference type="Proteomes" id="UP000298030"/>
    </source>
</evidence>
<accession>A0A4Y7SHJ1</accession>